<dbReference type="RefSeq" id="WP_271021354.1">
    <property type="nucleotide sequence ID" value="NZ_JAQHXR010000002.1"/>
</dbReference>
<evidence type="ECO:0000256" key="6">
    <source>
        <dbReference type="ARBA" id="ARBA00022691"/>
    </source>
</evidence>
<dbReference type="GO" id="GO:0032259">
    <property type="term" value="P:methylation"/>
    <property type="evidence" value="ECO:0007669"/>
    <property type="project" value="UniProtKB-KW"/>
</dbReference>
<keyword evidence="9" id="KW-1185">Reference proteome</keyword>
<protein>
    <recommendedName>
        <fullName evidence="7">Ribosomal RNA small subunit methyltransferase H</fullName>
        <ecNumber evidence="7">2.1.1.199</ecNumber>
    </recommendedName>
    <alternativeName>
        <fullName evidence="7">16S rRNA m(4)C1402 methyltransferase</fullName>
    </alternativeName>
    <alternativeName>
        <fullName evidence="7">rRNA (cytosine-N(4)-)-methyltransferase RsmH</fullName>
    </alternativeName>
</protein>
<evidence type="ECO:0000313" key="9">
    <source>
        <dbReference type="Proteomes" id="UP001210261"/>
    </source>
</evidence>
<keyword evidence="6 7" id="KW-0949">S-adenosyl-L-methionine</keyword>
<dbReference type="Proteomes" id="UP001210261">
    <property type="component" value="Unassembled WGS sequence"/>
</dbReference>
<comment type="subcellular location">
    <subcellularLocation>
        <location evidence="7">Cytoplasm</location>
    </subcellularLocation>
</comment>
<dbReference type="GO" id="GO:0008168">
    <property type="term" value="F:methyltransferase activity"/>
    <property type="evidence" value="ECO:0007669"/>
    <property type="project" value="UniProtKB-KW"/>
</dbReference>
<dbReference type="InterPro" id="IPR023397">
    <property type="entry name" value="SAM-dep_MeTrfase_MraW_recog"/>
</dbReference>
<dbReference type="InterPro" id="IPR002903">
    <property type="entry name" value="RsmH"/>
</dbReference>
<name>A0ABT4VED7_9HELI</name>
<dbReference type="Gene3D" id="3.40.50.150">
    <property type="entry name" value="Vaccinia Virus protein VP39"/>
    <property type="match status" value="1"/>
</dbReference>
<accession>A0ABT4VED7</accession>
<gene>
    <name evidence="7 8" type="primary">rsmH</name>
    <name evidence="8" type="ORF">PF021_05135</name>
</gene>
<dbReference type="InterPro" id="IPR029063">
    <property type="entry name" value="SAM-dependent_MTases_sf"/>
</dbReference>
<feature type="binding site" evidence="7">
    <location>
        <begin position="35"/>
        <end position="37"/>
    </location>
    <ligand>
        <name>S-adenosyl-L-methionine</name>
        <dbReference type="ChEBI" id="CHEBI:59789"/>
    </ligand>
</feature>
<comment type="function">
    <text evidence="7">Specifically methylates the N4 position of cytidine in position 1402 (C1402) of 16S rRNA.</text>
</comment>
<dbReference type="EC" id="2.1.1.199" evidence="7"/>
<evidence type="ECO:0000256" key="1">
    <source>
        <dbReference type="ARBA" id="ARBA00010396"/>
    </source>
</evidence>
<keyword evidence="4 7" id="KW-0489">Methyltransferase</keyword>
<dbReference type="NCBIfam" id="TIGR00006">
    <property type="entry name" value="16S rRNA (cytosine(1402)-N(4))-methyltransferase RsmH"/>
    <property type="match status" value="1"/>
</dbReference>
<evidence type="ECO:0000256" key="5">
    <source>
        <dbReference type="ARBA" id="ARBA00022679"/>
    </source>
</evidence>
<dbReference type="Gene3D" id="1.10.150.170">
    <property type="entry name" value="Putative methyltransferase TM0872, insert domain"/>
    <property type="match status" value="1"/>
</dbReference>
<dbReference type="PANTHER" id="PTHR11265:SF0">
    <property type="entry name" value="12S RRNA N4-METHYLCYTIDINE METHYLTRANSFERASE"/>
    <property type="match status" value="1"/>
</dbReference>
<sequence>MIPHISVLKDEIVNLFDTKLVNTGGTIIDCTLGYGGHTLALLEKYKNIKIIAIDKDIEAINLATKRLEKYKDRLKIINNSFSSGLKEALQTSQDAVGILADIGVSSMQFDNLERGFSFLSNTLDMRMNLDSHFSASEVVNNYSTTELERIFRDFGEIREYKKLARLIVETRKKEKIQSSKILSELIAKNFKNAKLHPATLAFQAIRIEVNNELGELQEMLNICKDSNLQHGSRIGIISFHSLEDRMIKLEFKKWEQSCICPSSVMKCICGNSHKLGNNIYKKPITPNAEELSNNNRARSAKLRAFEFIRN</sequence>
<keyword evidence="2 7" id="KW-0963">Cytoplasm</keyword>
<dbReference type="PIRSF" id="PIRSF004486">
    <property type="entry name" value="MraW"/>
    <property type="match status" value="1"/>
</dbReference>
<dbReference type="EMBL" id="JAQHXR010000002">
    <property type="protein sequence ID" value="MDA3969058.1"/>
    <property type="molecule type" value="Genomic_DNA"/>
</dbReference>
<keyword evidence="3 7" id="KW-0698">rRNA processing</keyword>
<feature type="binding site" evidence="7">
    <location>
        <position position="101"/>
    </location>
    <ligand>
        <name>S-adenosyl-L-methionine</name>
        <dbReference type="ChEBI" id="CHEBI:59789"/>
    </ligand>
</feature>
<keyword evidence="5 7" id="KW-0808">Transferase</keyword>
<dbReference type="SUPFAM" id="SSF53335">
    <property type="entry name" value="S-adenosyl-L-methionine-dependent methyltransferases"/>
    <property type="match status" value="1"/>
</dbReference>
<evidence type="ECO:0000313" key="8">
    <source>
        <dbReference type="EMBL" id="MDA3969058.1"/>
    </source>
</evidence>
<comment type="caution">
    <text evidence="8">The sequence shown here is derived from an EMBL/GenBank/DDBJ whole genome shotgun (WGS) entry which is preliminary data.</text>
</comment>
<evidence type="ECO:0000256" key="4">
    <source>
        <dbReference type="ARBA" id="ARBA00022603"/>
    </source>
</evidence>
<feature type="binding site" evidence="7">
    <location>
        <position position="108"/>
    </location>
    <ligand>
        <name>S-adenosyl-L-methionine</name>
        <dbReference type="ChEBI" id="CHEBI:59789"/>
    </ligand>
</feature>
<organism evidence="8 9">
    <name type="scientific">Helicobacter ibis</name>
    <dbReference type="NCBI Taxonomy" id="2962633"/>
    <lineage>
        <taxon>Bacteria</taxon>
        <taxon>Pseudomonadati</taxon>
        <taxon>Campylobacterota</taxon>
        <taxon>Epsilonproteobacteria</taxon>
        <taxon>Campylobacterales</taxon>
        <taxon>Helicobacteraceae</taxon>
        <taxon>Helicobacter</taxon>
    </lineage>
</organism>
<reference evidence="8 9" key="1">
    <citation type="submission" date="2023-01" db="EMBL/GenBank/DDBJ databases">
        <title>Description of Helicobacter ibis sp. nov. isolated from faecal droppings of black-faced ibis (Theristicus melanopis).</title>
        <authorList>
            <person name="Lopez-Cantillo M."/>
            <person name="Vidal-Veuthey B."/>
            <person name="Mella A."/>
            <person name="De La Haba R."/>
            <person name="Collado L."/>
        </authorList>
    </citation>
    <scope>NUCLEOTIDE SEQUENCE [LARGE SCALE GENOMIC DNA]</scope>
    <source>
        <strain evidence="8 9">A82</strain>
    </source>
</reference>
<evidence type="ECO:0000256" key="3">
    <source>
        <dbReference type="ARBA" id="ARBA00022552"/>
    </source>
</evidence>
<proteinExistence type="inferred from homology"/>
<dbReference type="HAMAP" id="MF_01007">
    <property type="entry name" value="16SrRNA_methyltr_H"/>
    <property type="match status" value="1"/>
</dbReference>
<dbReference type="Pfam" id="PF01795">
    <property type="entry name" value="Methyltransf_5"/>
    <property type="match status" value="1"/>
</dbReference>
<comment type="catalytic activity">
    <reaction evidence="7">
        <text>cytidine(1402) in 16S rRNA + S-adenosyl-L-methionine = N(4)-methylcytidine(1402) in 16S rRNA + S-adenosyl-L-homocysteine + H(+)</text>
        <dbReference type="Rhea" id="RHEA:42928"/>
        <dbReference type="Rhea" id="RHEA-COMP:10286"/>
        <dbReference type="Rhea" id="RHEA-COMP:10287"/>
        <dbReference type="ChEBI" id="CHEBI:15378"/>
        <dbReference type="ChEBI" id="CHEBI:57856"/>
        <dbReference type="ChEBI" id="CHEBI:59789"/>
        <dbReference type="ChEBI" id="CHEBI:74506"/>
        <dbReference type="ChEBI" id="CHEBI:82748"/>
        <dbReference type="EC" id="2.1.1.199"/>
    </reaction>
</comment>
<feature type="binding site" evidence="7">
    <location>
        <position position="81"/>
    </location>
    <ligand>
        <name>S-adenosyl-L-methionine</name>
        <dbReference type="ChEBI" id="CHEBI:59789"/>
    </ligand>
</feature>
<dbReference type="SUPFAM" id="SSF81799">
    <property type="entry name" value="Putative methyltransferase TM0872, insert domain"/>
    <property type="match status" value="1"/>
</dbReference>
<evidence type="ECO:0000256" key="2">
    <source>
        <dbReference type="ARBA" id="ARBA00022490"/>
    </source>
</evidence>
<feature type="binding site" evidence="7">
    <location>
        <position position="54"/>
    </location>
    <ligand>
        <name>S-adenosyl-L-methionine</name>
        <dbReference type="ChEBI" id="CHEBI:59789"/>
    </ligand>
</feature>
<evidence type="ECO:0000256" key="7">
    <source>
        <dbReference type="HAMAP-Rule" id="MF_01007"/>
    </source>
</evidence>
<dbReference type="PANTHER" id="PTHR11265">
    <property type="entry name" value="S-ADENOSYL-METHYLTRANSFERASE MRAW"/>
    <property type="match status" value="1"/>
</dbReference>
<comment type="similarity">
    <text evidence="1 7">Belongs to the methyltransferase superfamily. RsmH family.</text>
</comment>